<feature type="transmembrane region" description="Helical" evidence="7">
    <location>
        <begin position="86"/>
        <end position="115"/>
    </location>
</feature>
<evidence type="ECO:0008006" key="10">
    <source>
        <dbReference type="Google" id="ProtNLM"/>
    </source>
</evidence>
<organism evidence="8 9">
    <name type="scientific">Spirilliplanes yamanashiensis</name>
    <dbReference type="NCBI Taxonomy" id="42233"/>
    <lineage>
        <taxon>Bacteria</taxon>
        <taxon>Bacillati</taxon>
        <taxon>Actinomycetota</taxon>
        <taxon>Actinomycetes</taxon>
        <taxon>Micromonosporales</taxon>
        <taxon>Micromonosporaceae</taxon>
        <taxon>Spirilliplanes</taxon>
    </lineage>
</organism>
<evidence type="ECO:0000256" key="4">
    <source>
        <dbReference type="ARBA" id="ARBA00022989"/>
    </source>
</evidence>
<feature type="transmembrane region" description="Helical" evidence="7">
    <location>
        <begin position="50"/>
        <end position="74"/>
    </location>
</feature>
<dbReference type="EMBL" id="BOOY01000010">
    <property type="protein sequence ID" value="GIJ02406.1"/>
    <property type="molecule type" value="Genomic_DNA"/>
</dbReference>
<evidence type="ECO:0000313" key="9">
    <source>
        <dbReference type="Proteomes" id="UP000652013"/>
    </source>
</evidence>
<accession>A0A8J3Y5W0</accession>
<feature type="transmembrane region" description="Helical" evidence="7">
    <location>
        <begin position="12"/>
        <end position="38"/>
    </location>
</feature>
<dbReference type="PANTHER" id="PTHR30250:SF11">
    <property type="entry name" value="O-ANTIGEN TRANSPORTER-RELATED"/>
    <property type="match status" value="1"/>
</dbReference>
<dbReference type="InterPro" id="IPR050833">
    <property type="entry name" value="Poly_Biosynth_Transport"/>
</dbReference>
<name>A0A8J3Y5W0_9ACTN</name>
<dbReference type="Proteomes" id="UP000652013">
    <property type="component" value="Unassembled WGS sequence"/>
</dbReference>
<evidence type="ECO:0000256" key="5">
    <source>
        <dbReference type="ARBA" id="ARBA00023136"/>
    </source>
</evidence>
<dbReference type="PANTHER" id="PTHR30250">
    <property type="entry name" value="PST FAMILY PREDICTED COLANIC ACID TRANSPORTER"/>
    <property type="match status" value="1"/>
</dbReference>
<feature type="transmembrane region" description="Helical" evidence="7">
    <location>
        <begin position="327"/>
        <end position="351"/>
    </location>
</feature>
<keyword evidence="2" id="KW-1003">Cell membrane</keyword>
<evidence type="ECO:0000256" key="6">
    <source>
        <dbReference type="SAM" id="MobiDB-lite"/>
    </source>
</evidence>
<feature type="transmembrane region" description="Helical" evidence="7">
    <location>
        <begin position="363"/>
        <end position="387"/>
    </location>
</feature>
<reference evidence="8" key="1">
    <citation type="submission" date="2021-01" db="EMBL/GenBank/DDBJ databases">
        <title>Whole genome shotgun sequence of Spirilliplanes yamanashiensis NBRC 15828.</title>
        <authorList>
            <person name="Komaki H."/>
            <person name="Tamura T."/>
        </authorList>
    </citation>
    <scope>NUCLEOTIDE SEQUENCE</scope>
    <source>
        <strain evidence="8">NBRC 15828</strain>
    </source>
</reference>
<feature type="transmembrane region" description="Helical" evidence="7">
    <location>
        <begin position="257"/>
        <end position="283"/>
    </location>
</feature>
<feature type="region of interest" description="Disordered" evidence="6">
    <location>
        <begin position="417"/>
        <end position="444"/>
    </location>
</feature>
<evidence type="ECO:0000256" key="2">
    <source>
        <dbReference type="ARBA" id="ARBA00022475"/>
    </source>
</evidence>
<keyword evidence="5 7" id="KW-0472">Membrane</keyword>
<dbReference type="RefSeq" id="WP_203937718.1">
    <property type="nucleotide sequence ID" value="NZ_BAAAGJ010000012.1"/>
</dbReference>
<comment type="subcellular location">
    <subcellularLocation>
        <location evidence="1">Cell membrane</location>
        <topology evidence="1">Multi-pass membrane protein</topology>
    </subcellularLocation>
</comment>
<feature type="transmembrane region" description="Helical" evidence="7">
    <location>
        <begin position="156"/>
        <end position="177"/>
    </location>
</feature>
<dbReference type="GO" id="GO:0005886">
    <property type="term" value="C:plasma membrane"/>
    <property type="evidence" value="ECO:0007669"/>
    <property type="project" value="UniProtKB-SubCell"/>
</dbReference>
<evidence type="ECO:0000256" key="1">
    <source>
        <dbReference type="ARBA" id="ARBA00004651"/>
    </source>
</evidence>
<evidence type="ECO:0000256" key="7">
    <source>
        <dbReference type="SAM" id="Phobius"/>
    </source>
</evidence>
<comment type="caution">
    <text evidence="8">The sequence shown here is derived from an EMBL/GenBank/DDBJ whole genome shotgun (WGS) entry which is preliminary data.</text>
</comment>
<feature type="transmembrane region" description="Helical" evidence="7">
    <location>
        <begin position="183"/>
        <end position="201"/>
    </location>
</feature>
<evidence type="ECO:0000313" key="8">
    <source>
        <dbReference type="EMBL" id="GIJ02406.1"/>
    </source>
</evidence>
<protein>
    <recommendedName>
        <fullName evidence="10">O-antigen/teichoic acid export membrane protein</fullName>
    </recommendedName>
</protein>
<evidence type="ECO:0000256" key="3">
    <source>
        <dbReference type="ARBA" id="ARBA00022692"/>
    </source>
</evidence>
<feature type="transmembrane region" description="Helical" evidence="7">
    <location>
        <begin position="230"/>
        <end position="251"/>
    </location>
</feature>
<keyword evidence="9" id="KW-1185">Reference proteome</keyword>
<feature type="transmembrane region" description="Helical" evidence="7">
    <location>
        <begin position="393"/>
        <end position="415"/>
    </location>
</feature>
<keyword evidence="4 7" id="KW-1133">Transmembrane helix</keyword>
<keyword evidence="3 7" id="KW-0812">Transmembrane</keyword>
<dbReference type="AlphaFoldDB" id="A0A8J3Y5W0"/>
<feature type="transmembrane region" description="Helical" evidence="7">
    <location>
        <begin position="295"/>
        <end position="321"/>
    </location>
</feature>
<gene>
    <name evidence="8" type="ORF">Sya03_17580</name>
</gene>
<feature type="transmembrane region" description="Helical" evidence="7">
    <location>
        <begin position="127"/>
        <end position="149"/>
    </location>
</feature>
<sequence length="467" mass="46815">MNRLLTALRDSSVLRSAAALYGSTVVTAGLGFAFWAVAARLTSPAEVGSAAAAISAMQLVGSFCTFGLGSLLIAELARRPAGAVRVVSASLAVSTVAGFALAYALAAVAGGLLGVGGPLFTTWAGQLLFALGVAGHAATSVLDLALVGARLSGRQLLRNTVFAVAKLALLPVGAAVAGLSASWIYAAWLAGTVLSVGAVLARSTRPRRWLRPPAGPSALRGLGGQAAGHHVINVSAHAPSLVLPMIVATVLHPVDNAGFYLALQIAGFAWAVSVHLSTALFAVSAGDTGRLRRELLVAMRVSLLVTAAGVAGSLLLGSWALGILGPAYVPAAPALTLLFAASLPSAVKALYIAVCRVQGRLRLAAGSVLAGSALEIALGAAGARWGVTGVATGFLLATVLQAAAMWPRVAAAAGYRLRRRPPKPSTSDASGDPEDGVAGDVAGDVTGDVVDDAAARPAKEPAEVRHA</sequence>
<proteinExistence type="predicted"/>